<dbReference type="InterPro" id="IPR018392">
    <property type="entry name" value="LysM"/>
</dbReference>
<reference evidence="4" key="1">
    <citation type="journal article" date="2019" name="Int. J. Syst. Evol. Microbiol.">
        <title>The Global Catalogue of Microorganisms (GCM) 10K type strain sequencing project: providing services to taxonomists for standard genome sequencing and annotation.</title>
        <authorList>
            <consortium name="The Broad Institute Genomics Platform"/>
            <consortium name="The Broad Institute Genome Sequencing Center for Infectious Disease"/>
            <person name="Wu L."/>
            <person name="Ma J."/>
        </authorList>
    </citation>
    <scope>NUCLEOTIDE SEQUENCE [LARGE SCALE GENOMIC DNA]</scope>
    <source>
        <strain evidence="4">CGMCC 4.7608</strain>
    </source>
</reference>
<name>A0ABV9A0Y6_9NEIS</name>
<dbReference type="Proteomes" id="UP001595999">
    <property type="component" value="Unassembled WGS sequence"/>
</dbReference>
<keyword evidence="4" id="KW-1185">Reference proteome</keyword>
<organism evidence="3 4">
    <name type="scientific">Chromobacterium aquaticum</name>
    <dbReference type="NCBI Taxonomy" id="467180"/>
    <lineage>
        <taxon>Bacteria</taxon>
        <taxon>Pseudomonadati</taxon>
        <taxon>Pseudomonadota</taxon>
        <taxon>Betaproteobacteria</taxon>
        <taxon>Neisseriales</taxon>
        <taxon>Chromobacteriaceae</taxon>
        <taxon>Chromobacterium</taxon>
    </lineage>
</organism>
<dbReference type="EMBL" id="JBHSEK010000033">
    <property type="protein sequence ID" value="MFC4492495.1"/>
    <property type="molecule type" value="Genomic_DNA"/>
</dbReference>
<comment type="caution">
    <text evidence="3">The sequence shown here is derived from an EMBL/GenBank/DDBJ whole genome shotgun (WGS) entry which is preliminary data.</text>
</comment>
<protein>
    <submittedName>
        <fullName evidence="3">Deaminase domain-containing protein</fullName>
    </submittedName>
</protein>
<feature type="transmembrane region" description="Helical" evidence="1">
    <location>
        <begin position="645"/>
        <end position="668"/>
    </location>
</feature>
<dbReference type="PROSITE" id="PS51782">
    <property type="entry name" value="LYSM"/>
    <property type="match status" value="1"/>
</dbReference>
<accession>A0ABV9A0Y6</accession>
<dbReference type="Gene3D" id="2.180.10.10">
    <property type="entry name" value="RHS repeat-associated core"/>
    <property type="match status" value="1"/>
</dbReference>
<gene>
    <name evidence="3" type="ORF">ACFO0R_23030</name>
</gene>
<proteinExistence type="predicted"/>
<evidence type="ECO:0000259" key="2">
    <source>
        <dbReference type="PROSITE" id="PS51782"/>
    </source>
</evidence>
<dbReference type="SMART" id="SM00257">
    <property type="entry name" value="LysM"/>
    <property type="match status" value="1"/>
</dbReference>
<feature type="domain" description="LysM" evidence="2">
    <location>
        <begin position="557"/>
        <end position="604"/>
    </location>
</feature>
<dbReference type="InterPro" id="IPR032721">
    <property type="entry name" value="Toxin-deaminase"/>
</dbReference>
<sequence length="1284" mass="136890">MFGNLRVSIDEIGRRSDYRYNANNQLISYSQPLRADGRRGVDEYDYDSAGQRIAHRNSADGRTTLSASTRYDSLGRVLATVSAAGRQVSYRYQWDAAIAGAGGSVVGGWRSVKTDANGRSQSDDISLFGHKVAHVDLGNHRFSYRYNHAGQVAEQSGSSGQHITYQYYGNGYLKSLSDHALDSYTLYEYDNDGNKTFEGYTSLNGQSREFYQYAKIEYDARNRVTLIDDPKFLITYRYDAVGNRLNVHSVYHDGVDGQKRTQDYWYRYDSMNRFVTTKGSELDGQISRGPQGGDGVDILYNAAGERVQATYASNGNVETYSYSADGYLETTRINGKLAAQRDNDLLGGATAYREYRWNGDGGVSSQTQSRYDADHKLLSQSRDGANTTYHYLADGTLERSVQTDSGTTTSSYYGYEWWDEAKQSTITAQPYNKDAPGWQPGYSHLRYNVNGHLVEARDEAKNRSLRYVNNAQGLVLKREEIASGSTYKRQDYYYLDGKQIGAVGNDGASRVDYAQALAQTPIGNRKDQYREGQPVNSADFDQNYEPIGPNYPGQTPGFVTVKAGDTLQSLAASLWGDQAMWYLLADANSLSGSEPLAAGQVLTVPNKVTNVHNNSGSYRVYSPGEAIGDVTPTLPDPPPPPMPSFGGGGGCGGFGAIFVAIVAVVVVVQLGPIFSQALTPLLGTAPVAAGTAAAATATASAAATFAGYAAAGALGSMASQGAAMAMGMQDRFSWSQVGLNAIGAGVSAGIGEGLLGPSLAKAPIGIRAAAGSALTQGVGVATGLQKSFNWTAVVASGAAAGISAWVGDGLGWNSTDPVASVGYGTLRGLVSGGIQSQVNGQRPNWGAIAAESFGSALGDQVASGLQKRDQQRQDSQQALAQVWECNDNVLSLSPATVKEQARFSGREKMDVAQRATAGKAGGAEDFNWEDTIALEPVTVTAPRPGAWQRMLNAVNRGLEWAKSGVEWMLGVQEVGVTMATGLVAAPASGYGMMLTGGNVEAGRNIAAALTYQPRLGTSQTMLEGLNNTVGAGFRWMEQQAGDGGYWLGSLTGNSQLAVWGGTAGATLPTAASILLGPGSSSVRSAFGSVGRLGSSSGARGAVAGFVPDDMLASPFAMRERILDNVAATRSGNKSSSFTIHLTVEELLGERMTLGFTSNRRMQQNFAFSDFQINGDAGRIYALSGTQSPVGTVGITGERVFATKVVDWDRAFDTEVKLLETLARRYNPQGLPVMPNVSGTVRLSSELNVCYSCSGVINQFDQMFPGVKITVDSGPYPNKIRFKGK</sequence>
<dbReference type="Pfam" id="PF14424">
    <property type="entry name" value="Toxin-deaminase"/>
    <property type="match status" value="1"/>
</dbReference>
<keyword evidence="1" id="KW-0472">Membrane</keyword>
<dbReference type="RefSeq" id="WP_378125158.1">
    <property type="nucleotide sequence ID" value="NZ_JBHSEK010000033.1"/>
</dbReference>
<dbReference type="Pfam" id="PF01476">
    <property type="entry name" value="LysM"/>
    <property type="match status" value="1"/>
</dbReference>
<evidence type="ECO:0000256" key="1">
    <source>
        <dbReference type="SAM" id="Phobius"/>
    </source>
</evidence>
<keyword evidence="1" id="KW-1133">Transmembrane helix</keyword>
<evidence type="ECO:0000313" key="3">
    <source>
        <dbReference type="EMBL" id="MFC4492495.1"/>
    </source>
</evidence>
<evidence type="ECO:0000313" key="4">
    <source>
        <dbReference type="Proteomes" id="UP001595999"/>
    </source>
</evidence>
<dbReference type="CDD" id="cd00118">
    <property type="entry name" value="LysM"/>
    <property type="match status" value="1"/>
</dbReference>
<keyword evidence="1" id="KW-0812">Transmembrane</keyword>